<feature type="domain" description="Helix-turn-helix" evidence="1">
    <location>
        <begin position="41"/>
        <end position="89"/>
    </location>
</feature>
<organism evidence="2 3">
    <name type="scientific">Maribellus comscasis</name>
    <dbReference type="NCBI Taxonomy" id="2681766"/>
    <lineage>
        <taxon>Bacteria</taxon>
        <taxon>Pseudomonadati</taxon>
        <taxon>Bacteroidota</taxon>
        <taxon>Bacteroidia</taxon>
        <taxon>Marinilabiliales</taxon>
        <taxon>Prolixibacteraceae</taxon>
        <taxon>Maribellus</taxon>
    </lineage>
</organism>
<dbReference type="InterPro" id="IPR041657">
    <property type="entry name" value="HTH_17"/>
</dbReference>
<protein>
    <submittedName>
        <fullName evidence="2">Helix-turn-helix domain-containing protein</fullName>
    </submittedName>
</protein>
<dbReference type="EMBL" id="CP046401">
    <property type="protein sequence ID" value="QGY45747.1"/>
    <property type="molecule type" value="Genomic_DNA"/>
</dbReference>
<keyword evidence="3" id="KW-1185">Reference proteome</keyword>
<dbReference type="RefSeq" id="WP_158868886.1">
    <property type="nucleotide sequence ID" value="NZ_CP046401.1"/>
</dbReference>
<dbReference type="KEGG" id="mcos:GM418_19345"/>
<dbReference type="PANTHER" id="PTHR34585:SF22">
    <property type="entry name" value="HELIX-TURN-HELIX DOMAIN-CONTAINING PROTEIN"/>
    <property type="match status" value="1"/>
</dbReference>
<evidence type="ECO:0000259" key="1">
    <source>
        <dbReference type="Pfam" id="PF12728"/>
    </source>
</evidence>
<evidence type="ECO:0000313" key="2">
    <source>
        <dbReference type="EMBL" id="QGY45747.1"/>
    </source>
</evidence>
<name>A0A6I6JZR3_9BACT</name>
<dbReference type="SUPFAM" id="SSF46955">
    <property type="entry name" value="Putative DNA-binding domain"/>
    <property type="match status" value="1"/>
</dbReference>
<proteinExistence type="predicted"/>
<evidence type="ECO:0000313" key="3">
    <source>
        <dbReference type="Proteomes" id="UP000428260"/>
    </source>
</evidence>
<gene>
    <name evidence="2" type="ORF">GM418_19345</name>
</gene>
<dbReference type="PANTHER" id="PTHR34585">
    <property type="match status" value="1"/>
</dbReference>
<dbReference type="Proteomes" id="UP000428260">
    <property type="component" value="Chromosome"/>
</dbReference>
<reference evidence="2 3" key="1">
    <citation type="submission" date="2019-11" db="EMBL/GenBank/DDBJ databases">
        <authorList>
            <person name="Zheng R.K."/>
            <person name="Sun C.M."/>
        </authorList>
    </citation>
    <scope>NUCLEOTIDE SEQUENCE [LARGE SCALE GENOMIC DNA]</scope>
    <source>
        <strain evidence="2 3">WC007</strain>
    </source>
</reference>
<accession>A0A6I6JZR3</accession>
<dbReference type="Pfam" id="PF12728">
    <property type="entry name" value="HTH_17"/>
    <property type="match status" value="1"/>
</dbReference>
<dbReference type="AlphaFoldDB" id="A0A6I6JZR3"/>
<sequence>MFIEERKFEYWMNRLVSHFETVNRKIDKLSNTENKINDEVLLDNQDLCLLLKVSKRTLQRFRSSGKLPYKRIGKKTYYLESDVHEFIQNGFSKK</sequence>
<dbReference type="InterPro" id="IPR009061">
    <property type="entry name" value="DNA-bd_dom_put_sf"/>
</dbReference>